<dbReference type="SMART" id="SM00409">
    <property type="entry name" value="IG"/>
    <property type="match status" value="1"/>
</dbReference>
<keyword evidence="16" id="KW-1185">Reference proteome</keyword>
<evidence type="ECO:0000256" key="10">
    <source>
        <dbReference type="PROSITE-ProRule" id="PRU00076"/>
    </source>
</evidence>
<keyword evidence="3" id="KW-0732">Signal</keyword>
<keyword evidence="2 12" id="KW-0812">Transmembrane</keyword>
<dbReference type="InterPro" id="IPR003598">
    <property type="entry name" value="Ig_sub2"/>
</dbReference>
<feature type="transmembrane region" description="Helical" evidence="12">
    <location>
        <begin position="399"/>
        <end position="417"/>
    </location>
</feature>
<keyword evidence="4" id="KW-0677">Repeat</keyword>
<sequence>MTGTASKLFPKNKENHNRRICCYFHPIDDKLEDLIRMFVRLALYTIVVLIVLTYLNPLVGGNRFERGEVQEKALGAKTLCPPFSEPLQSIIETTSIILAGRFRQRFGKTRLQIRDGYFTAADQKFNATILVTAVYKNDTFVEDLITIGTFFIPTGKPANQPGCLDAFYKNSKYMFFLKKVETPAGYYAMTQNPQLFTEKLAYSIYARRCSSCYAPKIEPISNLEMKPGEQLTITCVAMGKPLPEVAWIKNGKSLNFVDKSVSVEEIKISDEQTESILEISSLIRIDSGEYKCLAHNSLGEASVSFSLQVSQPDKPEQVSMDTELIECPEEHRDYCLNGGQCYMLKSDRNVLQCRCSQQYFGDRCHFHVGGLLAYAEAGDAGLHSMFKEISHEIITHLSWSLWGSVLLVVGMLLYLIYTQHLLKSHLNKAKRSRPTGGRRRQSRSAQGSNLLLGSRAVSCTEFEDRTGLHVNNVVTLPVPTGRMCASEQNIPVDSRSQNPSNVHSMIQPSERSQIMAYGLTGVHVRDTLDPEFGHLNAIPAGNVSYRNAWNQPATIGHKACRDFFDVNDVTYTPHGEPHMLANIAAQMDQAYQDNTMQPQKNPVHIRNQSVCVSAMDVTRVPLMSQQAL</sequence>
<dbReference type="SMART" id="SM00408">
    <property type="entry name" value="IGc2"/>
    <property type="match status" value="1"/>
</dbReference>
<keyword evidence="8 10" id="KW-1015">Disulfide bond</keyword>
<feature type="compositionally biased region" description="Basic residues" evidence="11">
    <location>
        <begin position="427"/>
        <end position="442"/>
    </location>
</feature>
<keyword evidence="10" id="KW-0245">EGF-like domain</keyword>
<keyword evidence="7 12" id="KW-0472">Membrane</keyword>
<evidence type="ECO:0000313" key="16">
    <source>
        <dbReference type="Proteomes" id="UP000286415"/>
    </source>
</evidence>
<keyword evidence="6 12" id="KW-1133">Transmembrane helix</keyword>
<dbReference type="InterPro" id="IPR036179">
    <property type="entry name" value="Ig-like_dom_sf"/>
</dbReference>
<dbReference type="EMBL" id="NIRI02000042">
    <property type="protein sequence ID" value="KAG5449500.1"/>
    <property type="molecule type" value="Genomic_DNA"/>
</dbReference>
<dbReference type="Gene3D" id="2.10.25.10">
    <property type="entry name" value="Laminin"/>
    <property type="match status" value="1"/>
</dbReference>
<dbReference type="GO" id="GO:0008046">
    <property type="term" value="F:axon guidance receptor activity"/>
    <property type="evidence" value="ECO:0007669"/>
    <property type="project" value="TreeGrafter"/>
</dbReference>
<feature type="domain" description="EGF-like" evidence="13">
    <location>
        <begin position="323"/>
        <end position="365"/>
    </location>
</feature>
<dbReference type="PANTHER" id="PTHR45080:SF8">
    <property type="entry name" value="IG-LIKE DOMAIN-CONTAINING PROTEIN"/>
    <property type="match status" value="1"/>
</dbReference>
<dbReference type="FunFam" id="2.60.40.10:FF:000017">
    <property type="entry name" value="Down syndrome cell adhesion molecule b"/>
    <property type="match status" value="1"/>
</dbReference>
<feature type="region of interest" description="Disordered" evidence="11">
    <location>
        <begin position="427"/>
        <end position="446"/>
    </location>
</feature>
<comment type="subcellular location">
    <subcellularLocation>
        <location evidence="1">Membrane</location>
        <topology evidence="1">Single-pass membrane protein</topology>
    </subcellularLocation>
</comment>
<evidence type="ECO:0000259" key="14">
    <source>
        <dbReference type="PROSITE" id="PS50835"/>
    </source>
</evidence>
<feature type="transmembrane region" description="Helical" evidence="12">
    <location>
        <begin position="37"/>
        <end position="55"/>
    </location>
</feature>
<evidence type="ECO:0000259" key="13">
    <source>
        <dbReference type="PROSITE" id="PS50026"/>
    </source>
</evidence>
<evidence type="ECO:0000256" key="7">
    <source>
        <dbReference type="ARBA" id="ARBA00023136"/>
    </source>
</evidence>
<dbReference type="Proteomes" id="UP000286415">
    <property type="component" value="Unassembled WGS sequence"/>
</dbReference>
<dbReference type="PANTHER" id="PTHR45080">
    <property type="entry name" value="CONTACTIN 5"/>
    <property type="match status" value="1"/>
</dbReference>
<dbReference type="PROSITE" id="PS00022">
    <property type="entry name" value="EGF_1"/>
    <property type="match status" value="1"/>
</dbReference>
<dbReference type="InterPro" id="IPR003599">
    <property type="entry name" value="Ig_sub"/>
</dbReference>
<dbReference type="InterPro" id="IPR007110">
    <property type="entry name" value="Ig-like_dom"/>
</dbReference>
<evidence type="ECO:0000256" key="8">
    <source>
        <dbReference type="ARBA" id="ARBA00023157"/>
    </source>
</evidence>
<dbReference type="InterPro" id="IPR013783">
    <property type="entry name" value="Ig-like_fold"/>
</dbReference>
<evidence type="ECO:0000256" key="12">
    <source>
        <dbReference type="SAM" id="Phobius"/>
    </source>
</evidence>
<keyword evidence="9" id="KW-0393">Immunoglobulin domain</keyword>
<dbReference type="InterPro" id="IPR000742">
    <property type="entry name" value="EGF"/>
</dbReference>
<evidence type="ECO:0000256" key="3">
    <source>
        <dbReference type="ARBA" id="ARBA00022729"/>
    </source>
</evidence>
<evidence type="ECO:0000256" key="9">
    <source>
        <dbReference type="ARBA" id="ARBA00023319"/>
    </source>
</evidence>
<dbReference type="Gene3D" id="2.60.40.10">
    <property type="entry name" value="Immunoglobulins"/>
    <property type="match status" value="1"/>
</dbReference>
<comment type="caution">
    <text evidence="15">The sequence shown here is derived from an EMBL/GenBank/DDBJ whole genome shotgun (WGS) entry which is preliminary data.</text>
</comment>
<keyword evidence="5" id="KW-0130">Cell adhesion</keyword>
<dbReference type="GO" id="GO:0007156">
    <property type="term" value="P:homophilic cell adhesion via plasma membrane adhesion molecules"/>
    <property type="evidence" value="ECO:0007669"/>
    <property type="project" value="TreeGrafter"/>
</dbReference>
<dbReference type="SUPFAM" id="SSF48726">
    <property type="entry name" value="Immunoglobulin"/>
    <property type="match status" value="1"/>
</dbReference>
<evidence type="ECO:0000256" key="1">
    <source>
        <dbReference type="ARBA" id="ARBA00004167"/>
    </source>
</evidence>
<dbReference type="GO" id="GO:0050808">
    <property type="term" value="P:synapse organization"/>
    <property type="evidence" value="ECO:0007669"/>
    <property type="project" value="TreeGrafter"/>
</dbReference>
<reference evidence="15 16" key="2">
    <citation type="journal article" date="2021" name="Genomics">
        <title>High-quality reference genome for Clonorchis sinensis.</title>
        <authorList>
            <person name="Young N.D."/>
            <person name="Stroehlein A.J."/>
            <person name="Kinkar L."/>
            <person name="Wang T."/>
            <person name="Sohn W.M."/>
            <person name="Chang B.C.H."/>
            <person name="Kaur P."/>
            <person name="Weisz D."/>
            <person name="Dudchenko O."/>
            <person name="Aiden E.L."/>
            <person name="Korhonen P.K."/>
            <person name="Gasser R.B."/>
        </authorList>
    </citation>
    <scope>NUCLEOTIDE SEQUENCE [LARGE SCALE GENOMIC DNA]</scope>
    <source>
        <strain evidence="15">Cs-k2</strain>
    </source>
</reference>
<accession>A0A8T1MK68</accession>
<gene>
    <name evidence="15" type="ORF">CSKR_108564</name>
</gene>
<proteinExistence type="predicted"/>
<name>A0A8T1MK68_CLOSI</name>
<dbReference type="PROSITE" id="PS50026">
    <property type="entry name" value="EGF_3"/>
    <property type="match status" value="1"/>
</dbReference>
<dbReference type="InterPro" id="IPR013098">
    <property type="entry name" value="Ig_I-set"/>
</dbReference>
<feature type="disulfide bond" evidence="10">
    <location>
        <begin position="355"/>
        <end position="364"/>
    </location>
</feature>
<dbReference type="OrthoDB" id="6262914at2759"/>
<feature type="domain" description="Ig-like" evidence="14">
    <location>
        <begin position="215"/>
        <end position="310"/>
    </location>
</feature>
<dbReference type="AlphaFoldDB" id="A0A8T1MK68"/>
<evidence type="ECO:0000256" key="11">
    <source>
        <dbReference type="SAM" id="MobiDB-lite"/>
    </source>
</evidence>
<reference evidence="15 16" key="1">
    <citation type="journal article" date="2018" name="Biotechnol. Adv.">
        <title>Improved genomic resources and new bioinformatic workflow for the carcinogenic parasite Clonorchis sinensis: Biotechnological implications.</title>
        <authorList>
            <person name="Wang D."/>
            <person name="Korhonen P.K."/>
            <person name="Gasser R.B."/>
            <person name="Young N.D."/>
        </authorList>
    </citation>
    <scope>NUCLEOTIDE SEQUENCE [LARGE SCALE GENOMIC DNA]</scope>
    <source>
        <strain evidence="15">Cs-k2</strain>
    </source>
</reference>
<organism evidence="15 16">
    <name type="scientific">Clonorchis sinensis</name>
    <name type="common">Chinese liver fluke</name>
    <dbReference type="NCBI Taxonomy" id="79923"/>
    <lineage>
        <taxon>Eukaryota</taxon>
        <taxon>Metazoa</taxon>
        <taxon>Spiralia</taxon>
        <taxon>Lophotrochozoa</taxon>
        <taxon>Platyhelminthes</taxon>
        <taxon>Trematoda</taxon>
        <taxon>Digenea</taxon>
        <taxon>Opisthorchiida</taxon>
        <taxon>Opisthorchiata</taxon>
        <taxon>Opisthorchiidae</taxon>
        <taxon>Clonorchis</taxon>
    </lineage>
</organism>
<evidence type="ECO:0000256" key="2">
    <source>
        <dbReference type="ARBA" id="ARBA00022692"/>
    </source>
</evidence>
<comment type="caution">
    <text evidence="10">Lacks conserved residue(s) required for the propagation of feature annotation.</text>
</comment>
<protein>
    <submittedName>
        <fullName evidence="15">Transcriptional repressor</fullName>
    </submittedName>
</protein>
<dbReference type="PROSITE" id="PS50835">
    <property type="entry name" value="IG_LIKE"/>
    <property type="match status" value="1"/>
</dbReference>
<dbReference type="GO" id="GO:0030424">
    <property type="term" value="C:axon"/>
    <property type="evidence" value="ECO:0007669"/>
    <property type="project" value="TreeGrafter"/>
</dbReference>
<evidence type="ECO:0000256" key="4">
    <source>
        <dbReference type="ARBA" id="ARBA00022737"/>
    </source>
</evidence>
<dbReference type="Pfam" id="PF07679">
    <property type="entry name" value="I-set"/>
    <property type="match status" value="1"/>
</dbReference>
<evidence type="ECO:0000256" key="6">
    <source>
        <dbReference type="ARBA" id="ARBA00022989"/>
    </source>
</evidence>
<dbReference type="GO" id="GO:0005886">
    <property type="term" value="C:plasma membrane"/>
    <property type="evidence" value="ECO:0007669"/>
    <property type="project" value="TreeGrafter"/>
</dbReference>
<dbReference type="GO" id="GO:0043025">
    <property type="term" value="C:neuronal cell body"/>
    <property type="evidence" value="ECO:0007669"/>
    <property type="project" value="TreeGrafter"/>
</dbReference>
<evidence type="ECO:0000313" key="15">
    <source>
        <dbReference type="EMBL" id="KAG5449500.1"/>
    </source>
</evidence>
<dbReference type="InterPro" id="IPR050958">
    <property type="entry name" value="Cell_Adh-Cytoskel_Orgn"/>
</dbReference>
<dbReference type="SUPFAM" id="SSF57196">
    <property type="entry name" value="EGF/Laminin"/>
    <property type="match status" value="1"/>
</dbReference>
<evidence type="ECO:0000256" key="5">
    <source>
        <dbReference type="ARBA" id="ARBA00022889"/>
    </source>
</evidence>